<reference evidence="3 4" key="1">
    <citation type="journal article" date="2012" name="J. Bacteriol.">
        <title>Complete Genome Sequence of Leptospirillum ferrooxidans Strain C2-3, Isolated from a Fresh Volcanic Ash Deposit on the Island of Miyake, Japan.</title>
        <authorList>
            <person name="Fujimura R."/>
            <person name="Sato Y."/>
            <person name="Nishizawa T."/>
            <person name="Oshima K."/>
            <person name="Kim S.-W."/>
            <person name="Hattori M."/>
            <person name="Kamijo T."/>
            <person name="Ohta H."/>
        </authorList>
    </citation>
    <scope>NUCLEOTIDE SEQUENCE [LARGE SCALE GENOMIC DNA]</scope>
    <source>
        <strain evidence="3 4">C2-3</strain>
    </source>
</reference>
<gene>
    <name evidence="3" type="ordered locus">LFE_1347</name>
</gene>
<evidence type="ECO:0000313" key="3">
    <source>
        <dbReference type="EMBL" id="BAM07030.1"/>
    </source>
</evidence>
<sequence>MEQLIERCAGLDVHKDTVAVCVHLSGAGGKTVQEIQTFGTMTPDLLALRDWLESLGVTHVAMESTGVYWKPVYYILEEGFTVLLVNAAHIKNVPGRKTDVVDCAWIAQLLEHGLLRGSFVPDKPIRDLRDLTRHRKVLIQERAREANRLHKFLQDAGIKLSSVATDILGVSGRAMIEALVEGKADPVALSDLARGKLKKKLPTLQKALTGRFRSHHAFLVSRILAHLDYLEDEIDAFSQRIAEEITPFDEAVALLDTIPGVNRRTAEVLIAEIGPDMGRFPSSGHLASWAGLCPGNNESAGKHKSGKTRKGDRWLRIALTESALAAVRETDSSLSAQYRRIMRHRGHKKAIVAVAHSILCISYHILSDRKPYAELGAVSLEKREKDHAIRRYVKQLERLGQKVILEPVA</sequence>
<organism evidence="3 4">
    <name type="scientific">Leptospirillum ferrooxidans (strain C2-3)</name>
    <dbReference type="NCBI Taxonomy" id="1162668"/>
    <lineage>
        <taxon>Bacteria</taxon>
        <taxon>Pseudomonadati</taxon>
        <taxon>Nitrospirota</taxon>
        <taxon>Nitrospiria</taxon>
        <taxon>Nitrospirales</taxon>
        <taxon>Nitrospiraceae</taxon>
        <taxon>Leptospirillum</taxon>
    </lineage>
</organism>
<accession>I0IP31</accession>
<dbReference type="OrthoDB" id="9815354at2"/>
<proteinExistence type="predicted"/>
<evidence type="ECO:0000313" key="4">
    <source>
        <dbReference type="Proteomes" id="UP000007382"/>
    </source>
</evidence>
<reference evidence="4" key="2">
    <citation type="submission" date="2012-03" db="EMBL/GenBank/DDBJ databases">
        <title>The complete genome sequence of the pioneer microbe on fresh volcanic deposit, Leptospirillum ferrooxidans strain C2-3.</title>
        <authorList>
            <person name="Fujimura R."/>
            <person name="Sato Y."/>
            <person name="Nishizawa T."/>
            <person name="Nanba K."/>
            <person name="Oshima K."/>
            <person name="Hattori M."/>
            <person name="Kamijo T."/>
            <person name="Ohta H."/>
        </authorList>
    </citation>
    <scope>NUCLEOTIDE SEQUENCE [LARGE SCALE GENOMIC DNA]</scope>
    <source>
        <strain evidence="4">C2-3</strain>
    </source>
</reference>
<dbReference type="PANTHER" id="PTHR33055:SF15">
    <property type="entry name" value="TRANSPOSASE-RELATED"/>
    <property type="match status" value="1"/>
</dbReference>
<dbReference type="GO" id="GO:0003677">
    <property type="term" value="F:DNA binding"/>
    <property type="evidence" value="ECO:0007669"/>
    <property type="project" value="InterPro"/>
</dbReference>
<dbReference type="InterPro" id="IPR047650">
    <property type="entry name" value="Transpos_IS110"/>
</dbReference>
<dbReference type="InterPro" id="IPR002525">
    <property type="entry name" value="Transp_IS110-like_N"/>
</dbReference>
<name>I0IP31_LEPFC</name>
<dbReference type="PATRIC" id="fig|1162668.3.peg.1589"/>
<dbReference type="NCBIfam" id="NF033542">
    <property type="entry name" value="transpos_IS110"/>
    <property type="match status" value="1"/>
</dbReference>
<dbReference type="Pfam" id="PF02371">
    <property type="entry name" value="Transposase_20"/>
    <property type="match status" value="1"/>
</dbReference>
<dbReference type="KEGG" id="lfc:LFE_1347"/>
<dbReference type="InterPro" id="IPR003346">
    <property type="entry name" value="Transposase_20"/>
</dbReference>
<dbReference type="HOGENOM" id="CLU_036902_11_0_0"/>
<dbReference type="STRING" id="1162668.LFE_1347"/>
<evidence type="ECO:0000259" key="1">
    <source>
        <dbReference type="Pfam" id="PF01548"/>
    </source>
</evidence>
<dbReference type="GO" id="GO:0004803">
    <property type="term" value="F:transposase activity"/>
    <property type="evidence" value="ECO:0007669"/>
    <property type="project" value="InterPro"/>
</dbReference>
<feature type="domain" description="Transposase IS116/IS110/IS902 C-terminal" evidence="2">
    <location>
        <begin position="253"/>
        <end position="338"/>
    </location>
</feature>
<keyword evidence="4" id="KW-1185">Reference proteome</keyword>
<dbReference type="AlphaFoldDB" id="I0IP31"/>
<protein>
    <submittedName>
        <fullName evidence="3">Putative transposase, IS116/IS110/IS902</fullName>
    </submittedName>
</protein>
<dbReference type="RefSeq" id="WP_014449518.1">
    <property type="nucleotide sequence ID" value="NC_017094.1"/>
</dbReference>
<dbReference type="EMBL" id="AP012342">
    <property type="protein sequence ID" value="BAM07030.1"/>
    <property type="molecule type" value="Genomic_DNA"/>
</dbReference>
<feature type="domain" description="Transposase IS110-like N-terminal" evidence="1">
    <location>
        <begin position="9"/>
        <end position="155"/>
    </location>
</feature>
<dbReference type="eggNOG" id="COG3547">
    <property type="taxonomic scope" value="Bacteria"/>
</dbReference>
<dbReference type="PANTHER" id="PTHR33055">
    <property type="entry name" value="TRANSPOSASE FOR INSERTION SEQUENCE ELEMENT IS1111A"/>
    <property type="match status" value="1"/>
</dbReference>
<dbReference type="Pfam" id="PF01548">
    <property type="entry name" value="DEDD_Tnp_IS110"/>
    <property type="match status" value="1"/>
</dbReference>
<evidence type="ECO:0000259" key="2">
    <source>
        <dbReference type="Pfam" id="PF02371"/>
    </source>
</evidence>
<dbReference type="GO" id="GO:0006313">
    <property type="term" value="P:DNA transposition"/>
    <property type="evidence" value="ECO:0007669"/>
    <property type="project" value="InterPro"/>
</dbReference>
<dbReference type="Proteomes" id="UP000007382">
    <property type="component" value="Chromosome"/>
</dbReference>